<dbReference type="GO" id="GO:0004553">
    <property type="term" value="F:hydrolase activity, hydrolyzing O-glycosyl compounds"/>
    <property type="evidence" value="ECO:0007669"/>
    <property type="project" value="InterPro"/>
</dbReference>
<sequence length="1355" mass="150740">MKKIHHFSLCLLLLLSSSAISYSAKSSTTASTADVDDLVVSQAPEDALADPADLVVWDEQRFPRFAKGSVADADSWLNDGKPAGAHGALLTNENGNLEFEDGTPVRFWGTTLAYGASFPENDKQIEVIADSIAANGYNVVRFHHNDHIWTSVSFLKSGSVFELDPERIAIIDKLMKAFIDRGIYIYLDLIDQRGWTEEIGIEDWEELAKKDNYGWKGVFPMPVMVEAWKRATSELINHVNPYTGKSLAEDPAVICIEIINENGPFWDWAFKTPPSVQEWFDAAWNAWLLERYGDRENLAEVWTDASGTSGLFDNEDPAKGNVYRPQLQVLNNWKRSYRSKARGAARYNDLIAFYREISTEFYLEASEYLRESGFEGQIIGSHELRGPQNQLAEIEGTNSISVHLYGGDQIAFSARPGNSGITVDGVDVSTKNWFTNMARINVDGYPGWNNEWTAGGLAYRADAHLAIAAMMGFQGIDGSVHFTWSQLWGGERMPNKDITYNWIEWRKKFHKSFTTLHDSPSMAIHRIAAAIMRRSDIPPARYTAQIAHSAEDVAEQNLHAVGLEGGGGTIGNAAQFLPMLHRTETTFFDETYGGDADVVFSTGRTASGNYSQARHAVILGDNPWNDRYHKKRDLAAPARELHPELVTQNLDTPTTFTLNFGYEAPLEVTFKTLEAAIEVSSLPDGATPIGLSADRRHTLGWCDDQFLVFPAAGQFDRLGKDPRWLFRFYLTAAKRWDIDLGPNSMDTATYYSDNGALQTDWGTGTLLINSPRTQAISGYPGLRPTNATDNLATQLDRPYGTIALTSTDGAPIAKSKRMLMVAAGRIQNTGTVYTTGDDNVVRITKVGSAPILIEGLHGRVALTNLERNDLNVYALDVEGRRIGEVPVERRNGQIIFSLNPGLSTLWFEIAAPSISAPTSDNVSNWPAPFVPTPEATDPPRLSVAEYTALLSKKTNTEVEEENADTNPDGYRIELTYPSEFKSYQAYGNLTATSARHDKEDVVDLVFGQHTQEWHAGAWFETQSLPGLKPEDCKAISFYFKGDGTLPRDCHVTITWTDNEGKNHKAKSRNLNTMFEDPEWREIQLTASDFPDQEVDFSRIQRLEFTVVSNLITNRHNARIGGFQLLTNTNTEKAKMIENLSERMPTAQQPTTGKIVLPLHSDVKITTDGDPSETAWNQSTSLSVDEDNVPSWQNIGSVLVTGNRKGEEKADIWMLATPQGLALYIAVDKNGAPIVNEGEKWYEGDCIELFIDKNNSKTKPSKQLFFAYKRPGINRATSLTNSASLGRMRTPEGYTMEILIPWGELGIKPQPGTTFGIDFQISFGDASGRYLQYSYATGTNETWFSSSRYLEVTLAE</sequence>
<dbReference type="SUPFAM" id="SSF49344">
    <property type="entry name" value="CBD9-like"/>
    <property type="match status" value="1"/>
</dbReference>
<evidence type="ECO:0000256" key="1">
    <source>
        <dbReference type="SAM" id="SignalP"/>
    </source>
</evidence>
<evidence type="ECO:0000313" key="4">
    <source>
        <dbReference type="Proteomes" id="UP000525652"/>
    </source>
</evidence>
<dbReference type="Gene3D" id="3.20.20.80">
    <property type="entry name" value="Glycosidases"/>
    <property type="match status" value="1"/>
</dbReference>
<evidence type="ECO:0000259" key="2">
    <source>
        <dbReference type="Pfam" id="PF06452"/>
    </source>
</evidence>
<organism evidence="3 4">
    <name type="scientific">Puniceicoccus vermicola</name>
    <dbReference type="NCBI Taxonomy" id="388746"/>
    <lineage>
        <taxon>Bacteria</taxon>
        <taxon>Pseudomonadati</taxon>
        <taxon>Verrucomicrobiota</taxon>
        <taxon>Opitutia</taxon>
        <taxon>Puniceicoccales</taxon>
        <taxon>Puniceicoccaceae</taxon>
        <taxon>Puniceicoccus</taxon>
    </lineage>
</organism>
<keyword evidence="4" id="KW-1185">Reference proteome</keyword>
<name>A0A7X1AZF4_9BACT</name>
<dbReference type="GO" id="GO:0016052">
    <property type="term" value="P:carbohydrate catabolic process"/>
    <property type="evidence" value="ECO:0007669"/>
    <property type="project" value="InterPro"/>
</dbReference>
<dbReference type="Gene3D" id="2.60.40.1190">
    <property type="match status" value="1"/>
</dbReference>
<keyword evidence="3" id="KW-0378">Hydrolase</keyword>
<proteinExistence type="predicted"/>
<dbReference type="Proteomes" id="UP000525652">
    <property type="component" value="Unassembled WGS sequence"/>
</dbReference>
<comment type="caution">
    <text evidence="3">The sequence shown here is derived from an EMBL/GenBank/DDBJ whole genome shotgun (WGS) entry which is preliminary data.</text>
</comment>
<feature type="signal peptide" evidence="1">
    <location>
        <begin position="1"/>
        <end position="21"/>
    </location>
</feature>
<feature type="domain" description="Carbohydrate-binding" evidence="2">
    <location>
        <begin position="1221"/>
        <end position="1354"/>
    </location>
</feature>
<feature type="chain" id="PRO_5031551521" evidence="1">
    <location>
        <begin position="22"/>
        <end position="1355"/>
    </location>
</feature>
<dbReference type="InterPro" id="IPR010502">
    <property type="entry name" value="Carb-bd_dom_fam9"/>
</dbReference>
<dbReference type="Pfam" id="PF06452">
    <property type="entry name" value="CBM9_1"/>
    <property type="match status" value="1"/>
</dbReference>
<dbReference type="GO" id="GO:0030246">
    <property type="term" value="F:carbohydrate binding"/>
    <property type="evidence" value="ECO:0007669"/>
    <property type="project" value="InterPro"/>
</dbReference>
<dbReference type="RefSeq" id="WP_185693464.1">
    <property type="nucleotide sequence ID" value="NZ_JACHVA010000101.1"/>
</dbReference>
<dbReference type="EMBL" id="JACHVA010000101">
    <property type="protein sequence ID" value="MBC2602800.1"/>
    <property type="molecule type" value="Genomic_DNA"/>
</dbReference>
<gene>
    <name evidence="3" type="ORF">H5P30_13530</name>
</gene>
<accession>A0A7X1AZF4</accession>
<dbReference type="InterPro" id="IPR017853">
    <property type="entry name" value="GH"/>
</dbReference>
<dbReference type="SUPFAM" id="SSF51445">
    <property type="entry name" value="(Trans)glycosidases"/>
    <property type="match status" value="1"/>
</dbReference>
<keyword evidence="1" id="KW-0732">Signal</keyword>
<reference evidence="3 4" key="1">
    <citation type="submission" date="2020-07" db="EMBL/GenBank/DDBJ databases">
        <authorList>
            <person name="Feng X."/>
        </authorList>
    </citation>
    <scope>NUCLEOTIDE SEQUENCE [LARGE SCALE GENOMIC DNA]</scope>
    <source>
        <strain evidence="3 4">JCM14086</strain>
    </source>
</reference>
<protein>
    <submittedName>
        <fullName evidence="3">Cellulase family glycosylhydrolase</fullName>
    </submittedName>
</protein>
<evidence type="ECO:0000313" key="3">
    <source>
        <dbReference type="EMBL" id="MBC2602800.1"/>
    </source>
</evidence>